<evidence type="ECO:0000256" key="2">
    <source>
        <dbReference type="ARBA" id="ARBA00022737"/>
    </source>
</evidence>
<organism evidence="5 6">
    <name type="scientific">Kalanchoe fedtschenkoi</name>
    <name type="common">Lavender scallops</name>
    <name type="synonym">South American air plant</name>
    <dbReference type="NCBI Taxonomy" id="63787"/>
    <lineage>
        <taxon>Eukaryota</taxon>
        <taxon>Viridiplantae</taxon>
        <taxon>Streptophyta</taxon>
        <taxon>Embryophyta</taxon>
        <taxon>Tracheophyta</taxon>
        <taxon>Spermatophyta</taxon>
        <taxon>Magnoliopsida</taxon>
        <taxon>eudicotyledons</taxon>
        <taxon>Gunneridae</taxon>
        <taxon>Pentapetalae</taxon>
        <taxon>Saxifragales</taxon>
        <taxon>Crassulaceae</taxon>
        <taxon>Kalanchoe</taxon>
    </lineage>
</organism>
<feature type="repeat" description="PPR" evidence="3">
    <location>
        <begin position="204"/>
        <end position="239"/>
    </location>
</feature>
<dbReference type="Pfam" id="PF01535">
    <property type="entry name" value="PPR"/>
    <property type="match status" value="2"/>
</dbReference>
<dbReference type="InterPro" id="IPR011990">
    <property type="entry name" value="TPR-like_helical_dom_sf"/>
</dbReference>
<dbReference type="Gramene" id="Kaladp0057s0065.1.v1.1">
    <property type="protein sequence ID" value="Kaladp0057s0065.1.v1.1.CDS.1"/>
    <property type="gene ID" value="Kaladp0057s0065.v1.1"/>
</dbReference>
<feature type="repeat" description="PPR" evidence="3">
    <location>
        <begin position="169"/>
        <end position="203"/>
    </location>
</feature>
<dbReference type="NCBIfam" id="TIGR00756">
    <property type="entry name" value="PPR"/>
    <property type="match status" value="3"/>
</dbReference>
<dbReference type="Pfam" id="PF13041">
    <property type="entry name" value="PPR_2"/>
    <property type="match status" value="1"/>
</dbReference>
<evidence type="ECO:0000313" key="5">
    <source>
        <dbReference type="EnsemblPlants" id="Kaladp0057s0065.1.v1.1.CDS.1"/>
    </source>
</evidence>
<name>A0A7N0U7D8_KALFE</name>
<evidence type="ECO:0008006" key="7">
    <source>
        <dbReference type="Google" id="ProtNLM"/>
    </source>
</evidence>
<dbReference type="Gene3D" id="1.25.40.10">
    <property type="entry name" value="Tetratricopeptide repeat domain"/>
    <property type="match status" value="2"/>
</dbReference>
<evidence type="ECO:0000256" key="3">
    <source>
        <dbReference type="PROSITE-ProRule" id="PRU00708"/>
    </source>
</evidence>
<dbReference type="PROSITE" id="PS51375">
    <property type="entry name" value="PPR"/>
    <property type="match status" value="3"/>
</dbReference>
<reference evidence="5" key="1">
    <citation type="submission" date="2021-01" db="UniProtKB">
        <authorList>
            <consortium name="EnsemblPlants"/>
        </authorList>
    </citation>
    <scope>IDENTIFICATION</scope>
</reference>
<sequence>MALRSYFLAGKALYATLLAPKRMGFSGFHYLSRSAANFPEKVTSSTSARLANSESFNRLFSSASSKVNNFRTNFSLPSDSESDDEGSTKPAPKEVEKAKLPPPYDPFSKKPVIEEPEDPKNLQEIFHNMRSEGLMQSAVKMFDGLSKEGLTHEALRLFSEIKDKGSMPDVIAHTAVMEAYANAGESKQAHKVYLRMLTAGVLPNAYTYFVLIKGLSKDKKKLGDARKYLVEMMGKGMRPNAETYAAVAEGFVREGMESECRSMVEEMKGKGYVTDEKAVREALSSKRGPVFRTVMEICFAK</sequence>
<dbReference type="EnsemblPlants" id="Kaladp0057s0065.1.v1.1">
    <property type="protein sequence ID" value="Kaladp0057s0065.1.v1.1.CDS.1"/>
    <property type="gene ID" value="Kaladp0057s0065.v1.1"/>
</dbReference>
<dbReference type="OMA" id="NHAVKMF"/>
<dbReference type="AlphaFoldDB" id="A0A7N0U7D8"/>
<evidence type="ECO:0000256" key="4">
    <source>
        <dbReference type="SAM" id="MobiDB-lite"/>
    </source>
</evidence>
<feature type="region of interest" description="Disordered" evidence="4">
    <location>
        <begin position="74"/>
        <end position="114"/>
    </location>
</feature>
<feature type="repeat" description="PPR" evidence="3">
    <location>
        <begin position="240"/>
        <end position="274"/>
    </location>
</feature>
<accession>A0A7N0U7D8</accession>
<evidence type="ECO:0000256" key="1">
    <source>
        <dbReference type="ARBA" id="ARBA00007626"/>
    </source>
</evidence>
<dbReference type="InterPro" id="IPR002885">
    <property type="entry name" value="PPR_rpt"/>
</dbReference>
<comment type="similarity">
    <text evidence="1">Belongs to the PPR family. P subfamily.</text>
</comment>
<evidence type="ECO:0000313" key="6">
    <source>
        <dbReference type="Proteomes" id="UP000594263"/>
    </source>
</evidence>
<keyword evidence="2" id="KW-0677">Repeat</keyword>
<dbReference type="Proteomes" id="UP000594263">
    <property type="component" value="Unplaced"/>
</dbReference>
<keyword evidence="6" id="KW-1185">Reference proteome</keyword>
<proteinExistence type="inferred from homology"/>
<protein>
    <recommendedName>
        <fullName evidence="7">Pentatricopeptide repeat-containing protein</fullName>
    </recommendedName>
</protein>
<dbReference type="PANTHER" id="PTHR47941">
    <property type="entry name" value="PENTATRICOPEPTIDE REPEAT-CONTAINING PROTEIN 3, MITOCHONDRIAL"/>
    <property type="match status" value="1"/>
</dbReference>